<feature type="region of interest" description="Disordered" evidence="1">
    <location>
        <begin position="1"/>
        <end position="31"/>
    </location>
</feature>
<dbReference type="STRING" id="1095630.A0A2J6TAI3"/>
<sequence length="80" mass="8819">MKEAQAPIVESTNMGATSTEQTPRKGRKGSGALSLKTLAMVRLGRETQASGKKGNYNLEDALAAREWLTHYFELNRQPIL</sequence>
<organism evidence="2 3">
    <name type="scientific">Hyaloscypha bicolor E</name>
    <dbReference type="NCBI Taxonomy" id="1095630"/>
    <lineage>
        <taxon>Eukaryota</taxon>
        <taxon>Fungi</taxon>
        <taxon>Dikarya</taxon>
        <taxon>Ascomycota</taxon>
        <taxon>Pezizomycotina</taxon>
        <taxon>Leotiomycetes</taxon>
        <taxon>Helotiales</taxon>
        <taxon>Hyaloscyphaceae</taxon>
        <taxon>Hyaloscypha</taxon>
        <taxon>Hyaloscypha bicolor</taxon>
    </lineage>
</organism>
<dbReference type="GeneID" id="36580624"/>
<accession>A0A2J6TAI3</accession>
<dbReference type="Proteomes" id="UP000235371">
    <property type="component" value="Unassembled WGS sequence"/>
</dbReference>
<protein>
    <submittedName>
        <fullName evidence="2">Uncharacterized protein</fullName>
    </submittedName>
</protein>
<evidence type="ECO:0000313" key="2">
    <source>
        <dbReference type="EMBL" id="PMD59991.1"/>
    </source>
</evidence>
<dbReference type="OrthoDB" id="16516at2759"/>
<proteinExistence type="predicted"/>
<dbReference type="RefSeq" id="XP_024736895.1">
    <property type="nucleotide sequence ID" value="XM_024872544.1"/>
</dbReference>
<evidence type="ECO:0000256" key="1">
    <source>
        <dbReference type="SAM" id="MobiDB-lite"/>
    </source>
</evidence>
<reference evidence="2 3" key="1">
    <citation type="submission" date="2016-04" db="EMBL/GenBank/DDBJ databases">
        <title>A degradative enzymes factory behind the ericoid mycorrhizal symbiosis.</title>
        <authorList>
            <consortium name="DOE Joint Genome Institute"/>
            <person name="Martino E."/>
            <person name="Morin E."/>
            <person name="Grelet G."/>
            <person name="Kuo A."/>
            <person name="Kohler A."/>
            <person name="Daghino S."/>
            <person name="Barry K."/>
            <person name="Choi C."/>
            <person name="Cichocki N."/>
            <person name="Clum A."/>
            <person name="Copeland A."/>
            <person name="Hainaut M."/>
            <person name="Haridas S."/>
            <person name="Labutti K."/>
            <person name="Lindquist E."/>
            <person name="Lipzen A."/>
            <person name="Khouja H.-R."/>
            <person name="Murat C."/>
            <person name="Ohm R."/>
            <person name="Olson A."/>
            <person name="Spatafora J."/>
            <person name="Veneault-Fourrey C."/>
            <person name="Henrissat B."/>
            <person name="Grigoriev I."/>
            <person name="Martin F."/>
            <person name="Perotto S."/>
        </authorList>
    </citation>
    <scope>NUCLEOTIDE SEQUENCE [LARGE SCALE GENOMIC DNA]</scope>
    <source>
        <strain evidence="2 3">E</strain>
    </source>
</reference>
<dbReference type="AlphaFoldDB" id="A0A2J6TAI3"/>
<name>A0A2J6TAI3_9HELO</name>
<keyword evidence="3" id="KW-1185">Reference proteome</keyword>
<dbReference type="InParanoid" id="A0A2J6TAI3"/>
<feature type="compositionally biased region" description="Polar residues" evidence="1">
    <location>
        <begin position="10"/>
        <end position="21"/>
    </location>
</feature>
<evidence type="ECO:0000313" key="3">
    <source>
        <dbReference type="Proteomes" id="UP000235371"/>
    </source>
</evidence>
<gene>
    <name evidence="2" type="ORF">K444DRAFT_403504</name>
</gene>
<dbReference type="EMBL" id="KZ613803">
    <property type="protein sequence ID" value="PMD59991.1"/>
    <property type="molecule type" value="Genomic_DNA"/>
</dbReference>